<name>A0ABQ3SGU4_9ACTN</name>
<dbReference type="GeneID" id="95593705"/>
<feature type="compositionally biased region" description="Pro residues" evidence="1">
    <location>
        <begin position="79"/>
        <end position="102"/>
    </location>
</feature>
<accession>A0ABQ3SGU4</accession>
<evidence type="ECO:0000256" key="1">
    <source>
        <dbReference type="SAM" id="MobiDB-lite"/>
    </source>
</evidence>
<keyword evidence="3" id="KW-1185">Reference proteome</keyword>
<dbReference type="EMBL" id="BNEC01000003">
    <property type="protein sequence ID" value="GHI67358.1"/>
    <property type="molecule type" value="Genomic_DNA"/>
</dbReference>
<gene>
    <name evidence="2" type="ORF">Snoj_12760</name>
</gene>
<evidence type="ECO:0000313" key="3">
    <source>
        <dbReference type="Proteomes" id="UP000613974"/>
    </source>
</evidence>
<comment type="caution">
    <text evidence="2">The sequence shown here is derived from an EMBL/GenBank/DDBJ whole genome shotgun (WGS) entry which is preliminary data.</text>
</comment>
<organism evidence="2 3">
    <name type="scientific">Streptomyces nojiriensis</name>
    <dbReference type="NCBI Taxonomy" id="66374"/>
    <lineage>
        <taxon>Bacteria</taxon>
        <taxon>Bacillati</taxon>
        <taxon>Actinomycetota</taxon>
        <taxon>Actinomycetes</taxon>
        <taxon>Kitasatosporales</taxon>
        <taxon>Streptomycetaceae</taxon>
        <taxon>Streptomyces</taxon>
    </lineage>
</organism>
<reference evidence="3" key="1">
    <citation type="submission" date="2023-07" db="EMBL/GenBank/DDBJ databases">
        <title>Whole genome shotgun sequence of Streptomyces nojiriensis NBRC 13794.</title>
        <authorList>
            <person name="Komaki H."/>
            <person name="Tamura T."/>
        </authorList>
    </citation>
    <scope>NUCLEOTIDE SEQUENCE [LARGE SCALE GENOMIC DNA]</scope>
    <source>
        <strain evidence="3">NBRC 13794</strain>
    </source>
</reference>
<feature type="region of interest" description="Disordered" evidence="1">
    <location>
        <begin position="66"/>
        <end position="102"/>
    </location>
</feature>
<proteinExistence type="predicted"/>
<sequence length="102" mass="10825">MITTEYVTSTTDVVVCEACWVELVEAVRTTAHSHGRDLLCIPCADAGYPTRVDLFPPLGIYGLNGRKLKMGKHGSGNPKLPPDPGPPLPSPPPTPTPGRPPV</sequence>
<dbReference type="RefSeq" id="WP_373297465.1">
    <property type="nucleotide sequence ID" value="NZ_BMRL01000009.1"/>
</dbReference>
<evidence type="ECO:0000313" key="2">
    <source>
        <dbReference type="EMBL" id="GHI67358.1"/>
    </source>
</evidence>
<dbReference type="Proteomes" id="UP000613974">
    <property type="component" value="Unassembled WGS sequence"/>
</dbReference>
<protein>
    <submittedName>
        <fullName evidence="2">Uncharacterized protein</fullName>
    </submittedName>
</protein>